<evidence type="ECO:0000313" key="6">
    <source>
        <dbReference type="Proteomes" id="UP001642483"/>
    </source>
</evidence>
<dbReference type="PANTHER" id="PTHR11129">
    <property type="entry name" value="PROTEIN FARNESYLTRANSFERASE ALPHA SUBUNIT/RAB GERANYLGERANYL TRANSFERASE ALPHA SUBUNIT"/>
    <property type="match status" value="1"/>
</dbReference>
<organism evidence="5 6">
    <name type="scientific">Clavelina lepadiformis</name>
    <name type="common">Light-bulb sea squirt</name>
    <name type="synonym">Ascidia lepadiformis</name>
    <dbReference type="NCBI Taxonomy" id="159417"/>
    <lineage>
        <taxon>Eukaryota</taxon>
        <taxon>Metazoa</taxon>
        <taxon>Chordata</taxon>
        <taxon>Tunicata</taxon>
        <taxon>Ascidiacea</taxon>
        <taxon>Aplousobranchia</taxon>
        <taxon>Clavelinidae</taxon>
        <taxon>Clavelina</taxon>
    </lineage>
</organism>
<evidence type="ECO:0000256" key="4">
    <source>
        <dbReference type="ARBA" id="ARBA00022737"/>
    </source>
</evidence>
<sequence length="432" mass="50677">MTWVERFLKISTKHFRPLMKCEEHFLTFEGSFREEVGILFSEQGKTSNACPVHIERNCVGVEHWCVKCLYLHAYYKFLNVTGQAGKFLHPEELNSSTRCVLLFCGDCSTAWNVRKKLFQQTLSSEETNKDDLVLTELNLSKLVLRRHPKSSEAFSHRRWILKQIVGRDFSEAKLWFRFTDFNGILCGTCRGIKSETPTQVSKVVDITDGIWLKVRSEMSMCIDAANRHACNYNAWSHRIWTIHNLVLKPFLSNMAGRKSSESLYWSKVFEFFENELDKVRHWIERHISDHSPMAYIQEIAFILSVLIKIKHQDICQCHQGVCDGSRDTRQMQNDIVQIWVKLMDQSEELLTLYEGCHEALWNYRRGIIATFQKLVHKDLDVGIDSHNSYKPFNTFKVEEEFCNKFIPHKVAGKFSERYLAFIRRHVFVKKSL</sequence>
<dbReference type="Gene3D" id="1.25.40.120">
    <property type="entry name" value="Protein prenylyltransferase"/>
    <property type="match status" value="1"/>
</dbReference>
<evidence type="ECO:0000256" key="1">
    <source>
        <dbReference type="ARBA" id="ARBA00006734"/>
    </source>
</evidence>
<comment type="caution">
    <text evidence="5">The sequence shown here is derived from an EMBL/GenBank/DDBJ whole genome shotgun (WGS) entry which is preliminary data.</text>
</comment>
<keyword evidence="6" id="KW-1185">Reference proteome</keyword>
<name>A0ABP0GUN5_CLALP</name>
<dbReference type="InterPro" id="IPR002088">
    <property type="entry name" value="Prenyl_trans_a"/>
</dbReference>
<dbReference type="Proteomes" id="UP001642483">
    <property type="component" value="Unassembled WGS sequence"/>
</dbReference>
<proteinExistence type="inferred from homology"/>
<keyword evidence="2" id="KW-0637">Prenyltransferase</keyword>
<evidence type="ECO:0000313" key="5">
    <source>
        <dbReference type="EMBL" id="CAK8693975.1"/>
    </source>
</evidence>
<evidence type="ECO:0000256" key="2">
    <source>
        <dbReference type="ARBA" id="ARBA00022602"/>
    </source>
</evidence>
<dbReference type="PANTHER" id="PTHR11129:SF3">
    <property type="entry name" value="PROTEIN PRENYLTRANSFERASE ALPHA SUBUNIT REPEAT-CONTAINING PROTEIN 1"/>
    <property type="match status" value="1"/>
</dbReference>
<protein>
    <submittedName>
        <fullName evidence="5">Uncharacterized protein</fullName>
    </submittedName>
</protein>
<comment type="similarity">
    <text evidence="1">Belongs to the protein prenyltransferase subunit alpha family.</text>
</comment>
<evidence type="ECO:0000256" key="3">
    <source>
        <dbReference type="ARBA" id="ARBA00022679"/>
    </source>
</evidence>
<dbReference type="Pfam" id="PF01239">
    <property type="entry name" value="PPTA"/>
    <property type="match status" value="2"/>
</dbReference>
<keyword evidence="4" id="KW-0677">Repeat</keyword>
<reference evidence="5 6" key="1">
    <citation type="submission" date="2024-02" db="EMBL/GenBank/DDBJ databases">
        <authorList>
            <person name="Daric V."/>
            <person name="Darras S."/>
        </authorList>
    </citation>
    <scope>NUCLEOTIDE SEQUENCE [LARGE SCALE GENOMIC DNA]</scope>
</reference>
<accession>A0ABP0GUN5</accession>
<dbReference type="SUPFAM" id="SSF48439">
    <property type="entry name" value="Protein prenylyltransferase"/>
    <property type="match status" value="1"/>
</dbReference>
<keyword evidence="3" id="KW-0808">Transferase</keyword>
<gene>
    <name evidence="5" type="ORF">CVLEPA_LOCUS27252</name>
</gene>
<dbReference type="EMBL" id="CAWYQH010000141">
    <property type="protein sequence ID" value="CAK8693975.1"/>
    <property type="molecule type" value="Genomic_DNA"/>
</dbReference>